<sequence length="177" mass="17778">MTGGEDETGDGMRRTGRAIGAALALGALTACAGGTDGLRVLESPSAGPDEFSVVPQRPLQMPPGTALPPPDPAAGNRADPAPLVEAQIVLGGDPQAAGGGIPARDAALLAATGGADPAIRRSLAQEDAAFRSRAAAFALFGGDRYYQAYAGQALDAYAELERFRAAGIAVPSAPPRE</sequence>
<keyword evidence="3" id="KW-1185">Reference proteome</keyword>
<dbReference type="Proteomes" id="UP000184292">
    <property type="component" value="Unassembled WGS sequence"/>
</dbReference>
<accession>A0A1M6EBX3</accession>
<evidence type="ECO:0000313" key="2">
    <source>
        <dbReference type="EMBL" id="SHI82982.1"/>
    </source>
</evidence>
<organism evidence="2 3">
    <name type="scientific">Wenxinia saemankumensis</name>
    <dbReference type="NCBI Taxonomy" id="1447782"/>
    <lineage>
        <taxon>Bacteria</taxon>
        <taxon>Pseudomonadati</taxon>
        <taxon>Pseudomonadota</taxon>
        <taxon>Alphaproteobacteria</taxon>
        <taxon>Rhodobacterales</taxon>
        <taxon>Roseobacteraceae</taxon>
        <taxon>Wenxinia</taxon>
    </lineage>
</organism>
<evidence type="ECO:0000313" key="3">
    <source>
        <dbReference type="Proteomes" id="UP000184292"/>
    </source>
</evidence>
<protein>
    <submittedName>
        <fullName evidence="2">Beta-barrel assembly machine subunit BamF</fullName>
    </submittedName>
</protein>
<evidence type="ECO:0000256" key="1">
    <source>
        <dbReference type="SAM" id="MobiDB-lite"/>
    </source>
</evidence>
<reference evidence="2 3" key="1">
    <citation type="submission" date="2016-11" db="EMBL/GenBank/DDBJ databases">
        <authorList>
            <person name="Jaros S."/>
            <person name="Januszkiewicz K."/>
            <person name="Wedrychowicz H."/>
        </authorList>
    </citation>
    <scope>NUCLEOTIDE SEQUENCE [LARGE SCALE GENOMIC DNA]</scope>
    <source>
        <strain evidence="2 3">DSM 100565</strain>
    </source>
</reference>
<feature type="region of interest" description="Disordered" evidence="1">
    <location>
        <begin position="42"/>
        <end position="79"/>
    </location>
</feature>
<dbReference type="RefSeq" id="WP_244526320.1">
    <property type="nucleotide sequence ID" value="NZ_FQYO01000003.1"/>
</dbReference>
<dbReference type="STRING" id="1447782.SAMN05444417_1925"/>
<gene>
    <name evidence="2" type="ORF">SAMN05444417_1925</name>
</gene>
<name>A0A1M6EBX3_9RHOB</name>
<dbReference type="AlphaFoldDB" id="A0A1M6EBX3"/>
<proteinExistence type="predicted"/>
<dbReference type="EMBL" id="FQYO01000003">
    <property type="protein sequence ID" value="SHI82982.1"/>
    <property type="molecule type" value="Genomic_DNA"/>
</dbReference>
<dbReference type="InterPro" id="IPR021395">
    <property type="entry name" value="DUF3035"/>
</dbReference>
<dbReference type="Pfam" id="PF11233">
    <property type="entry name" value="DUF3035"/>
    <property type="match status" value="1"/>
</dbReference>